<sequence>MKIMAPNFPSSAVSDGWIGLDIGPDSINGVEVEWEGHIGRSGYSIFEQVGKAAHVSEIFTGIRSPGYFPNAGKCCYGHLEEVEKKGGGNWQSSDTRELLYSFHRDHSCISVWCTSYLKISRLHAAGAVMHKCVVHFIPKK</sequence>
<proteinExistence type="predicted"/>
<dbReference type="PANTHER" id="PTHR46871:SF1">
    <property type="entry name" value="BROMO-ADJACENT HOMOLOGY (BAH) DOMAIN-CONTAINING PROTEIN"/>
    <property type="match status" value="1"/>
</dbReference>
<reference evidence="2" key="1">
    <citation type="journal article" date="2019" name="Curr. Biol.">
        <title>Genome Sequence of Striga asiatica Provides Insight into the Evolution of Plant Parasitism.</title>
        <authorList>
            <person name="Yoshida S."/>
            <person name="Kim S."/>
            <person name="Wafula E.K."/>
            <person name="Tanskanen J."/>
            <person name="Kim Y.M."/>
            <person name="Honaas L."/>
            <person name="Yang Z."/>
            <person name="Spallek T."/>
            <person name="Conn C.E."/>
            <person name="Ichihashi Y."/>
            <person name="Cheong K."/>
            <person name="Cui S."/>
            <person name="Der J.P."/>
            <person name="Gundlach H."/>
            <person name="Jiao Y."/>
            <person name="Hori C."/>
            <person name="Ishida J.K."/>
            <person name="Kasahara H."/>
            <person name="Kiba T."/>
            <person name="Kim M.S."/>
            <person name="Koo N."/>
            <person name="Laohavisit A."/>
            <person name="Lee Y.H."/>
            <person name="Lumba S."/>
            <person name="McCourt P."/>
            <person name="Mortimer J.C."/>
            <person name="Mutuku J.M."/>
            <person name="Nomura T."/>
            <person name="Sasaki-Sekimoto Y."/>
            <person name="Seto Y."/>
            <person name="Wang Y."/>
            <person name="Wakatake T."/>
            <person name="Sakakibara H."/>
            <person name="Demura T."/>
            <person name="Yamaguchi S."/>
            <person name="Yoneyama K."/>
            <person name="Manabe R.I."/>
            <person name="Nelson D.C."/>
            <person name="Schulman A.H."/>
            <person name="Timko M.P."/>
            <person name="dePamphilis C.W."/>
            <person name="Choi D."/>
            <person name="Shirasu K."/>
        </authorList>
    </citation>
    <scope>NUCLEOTIDE SEQUENCE [LARGE SCALE GENOMIC DNA]</scope>
    <source>
        <strain evidence="2">cv. UVA1</strain>
    </source>
</reference>
<evidence type="ECO:0000313" key="1">
    <source>
        <dbReference type="EMBL" id="GER38047.1"/>
    </source>
</evidence>
<feature type="non-terminal residue" evidence="1">
    <location>
        <position position="140"/>
    </location>
</feature>
<evidence type="ECO:0000313" key="2">
    <source>
        <dbReference type="Proteomes" id="UP000325081"/>
    </source>
</evidence>
<dbReference type="PANTHER" id="PTHR46871">
    <property type="entry name" value="BROMO-ADJACENT HOMOLOGY (BAH) DOMAIN-CONTAINING PROTEIN"/>
    <property type="match status" value="1"/>
</dbReference>
<protein>
    <submittedName>
        <fullName evidence="1">Phosphoglycerate kinase family protein</fullName>
    </submittedName>
</protein>
<dbReference type="GO" id="GO:0016301">
    <property type="term" value="F:kinase activity"/>
    <property type="evidence" value="ECO:0007669"/>
    <property type="project" value="UniProtKB-KW"/>
</dbReference>
<comment type="caution">
    <text evidence="1">The sequence shown here is derived from an EMBL/GenBank/DDBJ whole genome shotgun (WGS) entry which is preliminary data.</text>
</comment>
<dbReference type="OrthoDB" id="1922186at2759"/>
<keyword evidence="2" id="KW-1185">Reference proteome</keyword>
<dbReference type="EMBL" id="BKCP01005428">
    <property type="protein sequence ID" value="GER38047.1"/>
    <property type="molecule type" value="Genomic_DNA"/>
</dbReference>
<gene>
    <name evidence="1" type="ORF">STAS_14504</name>
</gene>
<dbReference type="Proteomes" id="UP000325081">
    <property type="component" value="Unassembled WGS sequence"/>
</dbReference>
<keyword evidence="1" id="KW-0808">Transferase</keyword>
<accession>A0A5A7Q0Z5</accession>
<keyword evidence="1" id="KW-0418">Kinase</keyword>
<dbReference type="AlphaFoldDB" id="A0A5A7Q0Z5"/>
<name>A0A5A7Q0Z5_STRAF</name>
<organism evidence="1 2">
    <name type="scientific">Striga asiatica</name>
    <name type="common">Asiatic witchweed</name>
    <name type="synonym">Buchnera asiatica</name>
    <dbReference type="NCBI Taxonomy" id="4170"/>
    <lineage>
        <taxon>Eukaryota</taxon>
        <taxon>Viridiplantae</taxon>
        <taxon>Streptophyta</taxon>
        <taxon>Embryophyta</taxon>
        <taxon>Tracheophyta</taxon>
        <taxon>Spermatophyta</taxon>
        <taxon>Magnoliopsida</taxon>
        <taxon>eudicotyledons</taxon>
        <taxon>Gunneridae</taxon>
        <taxon>Pentapetalae</taxon>
        <taxon>asterids</taxon>
        <taxon>lamiids</taxon>
        <taxon>Lamiales</taxon>
        <taxon>Orobanchaceae</taxon>
        <taxon>Buchnereae</taxon>
        <taxon>Striga</taxon>
    </lineage>
</organism>